<keyword evidence="8" id="KW-1185">Reference proteome</keyword>
<evidence type="ECO:0000313" key="7">
    <source>
        <dbReference type="EMBL" id="MBO2466227.1"/>
    </source>
</evidence>
<evidence type="ECO:0000256" key="2">
    <source>
        <dbReference type="ARBA" id="ARBA00006706"/>
    </source>
</evidence>
<organism evidence="7 8">
    <name type="scientific">Actinomadura violacea</name>
    <dbReference type="NCBI Taxonomy" id="2819934"/>
    <lineage>
        <taxon>Bacteria</taxon>
        <taxon>Bacillati</taxon>
        <taxon>Actinomycetota</taxon>
        <taxon>Actinomycetes</taxon>
        <taxon>Streptosporangiales</taxon>
        <taxon>Thermomonosporaceae</taxon>
        <taxon>Actinomadura</taxon>
    </lineage>
</organism>
<dbReference type="Gene3D" id="1.10.600.10">
    <property type="entry name" value="Farnesyl Diphosphate Synthase"/>
    <property type="match status" value="1"/>
</dbReference>
<dbReference type="CDD" id="cd00685">
    <property type="entry name" value="Trans_IPPS_HT"/>
    <property type="match status" value="1"/>
</dbReference>
<keyword evidence="3 6" id="KW-0808">Transferase</keyword>
<dbReference type="InterPro" id="IPR000092">
    <property type="entry name" value="Polyprenyl_synt"/>
</dbReference>
<protein>
    <submittedName>
        <fullName evidence="7">Polyprenyl synthetase family protein</fullName>
    </submittedName>
</protein>
<evidence type="ECO:0000256" key="1">
    <source>
        <dbReference type="ARBA" id="ARBA00001946"/>
    </source>
</evidence>
<dbReference type="SFLD" id="SFLDS00005">
    <property type="entry name" value="Isoprenoid_Synthase_Type_I"/>
    <property type="match status" value="1"/>
</dbReference>
<dbReference type="Pfam" id="PF00348">
    <property type="entry name" value="polyprenyl_synt"/>
    <property type="match status" value="1"/>
</dbReference>
<dbReference type="InterPro" id="IPR008949">
    <property type="entry name" value="Isoprenoid_synthase_dom_sf"/>
</dbReference>
<keyword evidence="4" id="KW-0479">Metal-binding</keyword>
<sequence>MGGHPAVRLSPWRGGDGRCTVGHDEEAALTHIHPPPAGPTPEERSRAVERRLLALCGELSAPLAASARALVERPGKRLRSALVSACARLGPADPERVARLGAVVELLHIASLLHDDIVDRAETRRGGPAAHTVVGSARASLAGLACFALAGQEAADLGRGAATLASRAAAHLSYGEILDVERAFDTAFPIADYRELVERKTGDLFGLCCALGALEAGADADVVRGVERFGREFGVAFQVADDCLDFAGGPGGPSGGPGKPAGTDHLLGLFGAPTLFALARDTTGELAALLLSPAFSLADMPAVGDLVRAHGGLAEASALAAVHRDRAVAALEDVPDPAVREELLRMTSLAGKDGP</sequence>
<gene>
    <name evidence="7" type="ORF">J4709_52570</name>
</gene>
<dbReference type="InterPro" id="IPR033749">
    <property type="entry name" value="Polyprenyl_synt_CS"/>
</dbReference>
<evidence type="ECO:0000256" key="3">
    <source>
        <dbReference type="ARBA" id="ARBA00022679"/>
    </source>
</evidence>
<dbReference type="Proteomes" id="UP000680206">
    <property type="component" value="Unassembled WGS sequence"/>
</dbReference>
<name>A0ABS3SB35_9ACTN</name>
<dbReference type="RefSeq" id="WP_208253055.1">
    <property type="nucleotide sequence ID" value="NZ_JAGEPF010000063.1"/>
</dbReference>
<comment type="caution">
    <text evidence="7">The sequence shown here is derived from an EMBL/GenBank/DDBJ whole genome shotgun (WGS) entry which is preliminary data.</text>
</comment>
<dbReference type="EMBL" id="JAGEPF010000063">
    <property type="protein sequence ID" value="MBO2466227.1"/>
    <property type="molecule type" value="Genomic_DNA"/>
</dbReference>
<accession>A0ABS3SB35</accession>
<dbReference type="PANTHER" id="PTHR12001:SF69">
    <property type="entry name" value="ALL TRANS-POLYPRENYL-DIPHOSPHATE SYNTHASE PDSS1"/>
    <property type="match status" value="1"/>
</dbReference>
<evidence type="ECO:0000256" key="4">
    <source>
        <dbReference type="ARBA" id="ARBA00022723"/>
    </source>
</evidence>
<reference evidence="7 8" key="1">
    <citation type="submission" date="2021-03" db="EMBL/GenBank/DDBJ databases">
        <title>Actinomadura violae sp. nov., isolated from lichen in Thailand.</title>
        <authorList>
            <person name="Kanchanasin P."/>
            <person name="Saeng-In P."/>
            <person name="Phongsopitanun W."/>
            <person name="Yuki M."/>
            <person name="Kudo T."/>
            <person name="Ohkuma M."/>
            <person name="Tanasupawat S."/>
        </authorList>
    </citation>
    <scope>NUCLEOTIDE SEQUENCE [LARGE SCALE GENOMIC DNA]</scope>
    <source>
        <strain evidence="7 8">LCR2-06</strain>
    </source>
</reference>
<comment type="cofactor">
    <cofactor evidence="1">
        <name>Mg(2+)</name>
        <dbReference type="ChEBI" id="CHEBI:18420"/>
    </cofactor>
</comment>
<dbReference type="PROSITE" id="PS00723">
    <property type="entry name" value="POLYPRENYL_SYNTHASE_1"/>
    <property type="match status" value="1"/>
</dbReference>
<dbReference type="PANTHER" id="PTHR12001">
    <property type="entry name" value="GERANYLGERANYL PYROPHOSPHATE SYNTHASE"/>
    <property type="match status" value="1"/>
</dbReference>
<evidence type="ECO:0000256" key="6">
    <source>
        <dbReference type="RuleBase" id="RU004466"/>
    </source>
</evidence>
<proteinExistence type="inferred from homology"/>
<evidence type="ECO:0000313" key="8">
    <source>
        <dbReference type="Proteomes" id="UP000680206"/>
    </source>
</evidence>
<dbReference type="SUPFAM" id="SSF48576">
    <property type="entry name" value="Terpenoid synthases"/>
    <property type="match status" value="1"/>
</dbReference>
<evidence type="ECO:0000256" key="5">
    <source>
        <dbReference type="ARBA" id="ARBA00022842"/>
    </source>
</evidence>
<comment type="similarity">
    <text evidence="2 6">Belongs to the FPP/GGPP synthase family.</text>
</comment>
<keyword evidence="5" id="KW-0460">Magnesium</keyword>